<keyword evidence="1" id="KW-0812">Transmembrane</keyword>
<evidence type="ECO:0000256" key="1">
    <source>
        <dbReference type="SAM" id="Phobius"/>
    </source>
</evidence>
<dbReference type="Proteomes" id="UP001596364">
    <property type="component" value="Unassembled WGS sequence"/>
</dbReference>
<keyword evidence="1" id="KW-0472">Membrane</keyword>
<evidence type="ECO:0000313" key="2">
    <source>
        <dbReference type="EMBL" id="MFC6440085.1"/>
    </source>
</evidence>
<comment type="caution">
    <text evidence="2">The sequence shown here is derived from an EMBL/GenBank/DDBJ whole genome shotgun (WGS) entry which is preliminary data.</text>
</comment>
<keyword evidence="3" id="KW-1185">Reference proteome</keyword>
<protein>
    <recommendedName>
        <fullName evidence="4">PEP-CTERM protein-sorting domain-containing protein</fullName>
    </recommendedName>
</protein>
<accession>A0ABW1XJE1</accession>
<evidence type="ECO:0000313" key="3">
    <source>
        <dbReference type="Proteomes" id="UP001596364"/>
    </source>
</evidence>
<dbReference type="RefSeq" id="WP_165490677.1">
    <property type="nucleotide sequence ID" value="NZ_JBHSUS010000001.1"/>
</dbReference>
<proteinExistence type="predicted"/>
<dbReference type="EMBL" id="JBHSUS010000001">
    <property type="protein sequence ID" value="MFC6440085.1"/>
    <property type="molecule type" value="Genomic_DNA"/>
</dbReference>
<organism evidence="2 3">
    <name type="scientific">Pseudobowmanella zhangzhouensis</name>
    <dbReference type="NCBI Taxonomy" id="1537679"/>
    <lineage>
        <taxon>Bacteria</taxon>
        <taxon>Pseudomonadati</taxon>
        <taxon>Pseudomonadota</taxon>
        <taxon>Gammaproteobacteria</taxon>
        <taxon>Alteromonadales</taxon>
        <taxon>Alteromonadaceae</taxon>
    </lineage>
</organism>
<keyword evidence="1" id="KW-1133">Transmembrane helix</keyword>
<sequence length="50" mass="5719">MMYRYLILFACLLAAVLSYVVGINEGIILFVGVGMIFEAIFWLKLLKPQH</sequence>
<evidence type="ECO:0008006" key="4">
    <source>
        <dbReference type="Google" id="ProtNLM"/>
    </source>
</evidence>
<feature type="transmembrane region" description="Helical" evidence="1">
    <location>
        <begin position="28"/>
        <end position="46"/>
    </location>
</feature>
<name>A0ABW1XJE1_9ALTE</name>
<reference evidence="3" key="1">
    <citation type="journal article" date="2019" name="Int. J. Syst. Evol. Microbiol.">
        <title>The Global Catalogue of Microorganisms (GCM) 10K type strain sequencing project: providing services to taxonomists for standard genome sequencing and annotation.</title>
        <authorList>
            <consortium name="The Broad Institute Genomics Platform"/>
            <consortium name="The Broad Institute Genome Sequencing Center for Infectious Disease"/>
            <person name="Wu L."/>
            <person name="Ma J."/>
        </authorList>
    </citation>
    <scope>NUCLEOTIDE SEQUENCE [LARGE SCALE GENOMIC DNA]</scope>
    <source>
        <strain evidence="3">CGMCC 1.16031</strain>
    </source>
</reference>
<gene>
    <name evidence="2" type="ORF">ACFP85_08000</name>
</gene>